<proteinExistence type="predicted"/>
<name>A0A087AP93_9BIFI</name>
<dbReference type="AlphaFoldDB" id="A0A087AP93"/>
<keyword evidence="4" id="KW-1185">Reference proteome</keyword>
<dbReference type="Proteomes" id="UP000029046">
    <property type="component" value="Unassembled WGS sequence"/>
</dbReference>
<feature type="transmembrane region" description="Helical" evidence="2">
    <location>
        <begin position="115"/>
        <end position="138"/>
    </location>
</feature>
<dbReference type="InterPro" id="IPR036890">
    <property type="entry name" value="HATPase_C_sf"/>
</dbReference>
<feature type="transmembrane region" description="Helical" evidence="2">
    <location>
        <begin position="144"/>
        <end position="168"/>
    </location>
</feature>
<dbReference type="Gene3D" id="3.30.565.10">
    <property type="entry name" value="Histidine kinase-like ATPase, C-terminal domain"/>
    <property type="match status" value="1"/>
</dbReference>
<sequence>MCCDASRRRSLPASGRVRGSTDDGDLRVVMLACTLLAAIDSAIELFAAPVFDWRTAVAEAVLLAAMAAGIARPVAGSVLLGVTWCVAFPLPVGLSMSLSVVIALPLVVLSYRRTVWGIALMGAAMASRIVQLCSLDAFPDRPMWWRVLTVMPWLAMPLVVPVMAGVLLRWRRIRRQRAAEARRRTEAMGVAARLHDSTTNELSYLIMDIDHLLGTPEAGATVADSLRRMRATAGRALEQTHAVIAMLREGSADTGGVVGAGDDSLREGPASVSSGEGAGAVSARGRADSVRGLVDRCRRDAAALGIAGETVVTDPRWCLDRLDAATGELIRAVIRELFANIMKHANPAAGYVVAVTAGLDKVCVSCADVPQRDVGGNDVATQNNRGGLGMGFGLDHLRASVEARGGRFEVRDDAGYWSCAVTVPFLTGREVRQERGASLAGGPAPRGRLGGAEAVTGR</sequence>
<gene>
    <name evidence="3" type="ORF">BIGA_1187</name>
</gene>
<comment type="caution">
    <text evidence="3">The sequence shown here is derived from an EMBL/GenBank/DDBJ whole genome shotgun (WGS) entry which is preliminary data.</text>
</comment>
<feature type="region of interest" description="Disordered" evidence="1">
    <location>
        <begin position="1"/>
        <end position="20"/>
    </location>
</feature>
<keyword evidence="2" id="KW-1133">Transmembrane helix</keyword>
<dbReference type="GO" id="GO:0016301">
    <property type="term" value="F:kinase activity"/>
    <property type="evidence" value="ECO:0007669"/>
    <property type="project" value="UniProtKB-KW"/>
</dbReference>
<evidence type="ECO:0000256" key="2">
    <source>
        <dbReference type="SAM" id="Phobius"/>
    </source>
</evidence>
<evidence type="ECO:0000256" key="1">
    <source>
        <dbReference type="SAM" id="MobiDB-lite"/>
    </source>
</evidence>
<evidence type="ECO:0000313" key="3">
    <source>
        <dbReference type="EMBL" id="KFI60593.1"/>
    </source>
</evidence>
<feature type="region of interest" description="Disordered" evidence="1">
    <location>
        <begin position="259"/>
        <end position="283"/>
    </location>
</feature>
<feature type="transmembrane region" description="Helical" evidence="2">
    <location>
        <begin position="60"/>
        <end position="82"/>
    </location>
</feature>
<dbReference type="SUPFAM" id="SSF55874">
    <property type="entry name" value="ATPase domain of HSP90 chaperone/DNA topoisomerase II/histidine kinase"/>
    <property type="match status" value="1"/>
</dbReference>
<reference evidence="3 4" key="1">
    <citation type="submission" date="2014-03" db="EMBL/GenBank/DDBJ databases">
        <title>Genomics of Bifidobacteria.</title>
        <authorList>
            <person name="Ventura M."/>
            <person name="Milani C."/>
            <person name="Lugli G.A."/>
        </authorList>
    </citation>
    <scope>NUCLEOTIDE SEQUENCE [LARGE SCALE GENOMIC DNA]</scope>
    <source>
        <strain evidence="3 4">LMG 11586</strain>
    </source>
</reference>
<feature type="transmembrane region" description="Helical" evidence="2">
    <location>
        <begin position="88"/>
        <end position="108"/>
    </location>
</feature>
<feature type="compositionally biased region" description="Low complexity" evidence="1">
    <location>
        <begin position="267"/>
        <end position="283"/>
    </location>
</feature>
<keyword evidence="3" id="KW-0808">Transferase</keyword>
<evidence type="ECO:0000313" key="4">
    <source>
        <dbReference type="Proteomes" id="UP000029046"/>
    </source>
</evidence>
<feature type="region of interest" description="Disordered" evidence="1">
    <location>
        <begin position="435"/>
        <end position="458"/>
    </location>
</feature>
<dbReference type="eggNOG" id="COG4585">
    <property type="taxonomic scope" value="Bacteria"/>
</dbReference>
<keyword evidence="3" id="KW-0418">Kinase</keyword>
<organism evidence="3 4">
    <name type="scientific">Bifidobacterium pullorum subsp. gallinarum</name>
    <dbReference type="NCBI Taxonomy" id="78344"/>
    <lineage>
        <taxon>Bacteria</taxon>
        <taxon>Bacillati</taxon>
        <taxon>Actinomycetota</taxon>
        <taxon>Actinomycetes</taxon>
        <taxon>Bifidobacteriales</taxon>
        <taxon>Bifidobacteriaceae</taxon>
        <taxon>Bifidobacterium</taxon>
    </lineage>
</organism>
<protein>
    <submittedName>
        <fullName evidence="3">Signal transduction histidine kinase-like protein</fullName>
    </submittedName>
</protein>
<keyword evidence="2" id="KW-0812">Transmembrane</keyword>
<keyword evidence="2" id="KW-0472">Membrane</keyword>
<dbReference type="EMBL" id="JGYX01000005">
    <property type="protein sequence ID" value="KFI60593.1"/>
    <property type="molecule type" value="Genomic_DNA"/>
</dbReference>
<accession>A0A087AP93</accession>